<dbReference type="CDD" id="cd00814">
    <property type="entry name" value="MetRS_core"/>
    <property type="match status" value="1"/>
</dbReference>
<dbReference type="InterPro" id="IPR041872">
    <property type="entry name" value="Anticodon_Met"/>
</dbReference>
<evidence type="ECO:0000256" key="12">
    <source>
        <dbReference type="ARBA" id="ARBA00047364"/>
    </source>
</evidence>
<dbReference type="Pfam" id="PF09334">
    <property type="entry name" value="tRNA-synt_1g"/>
    <property type="match status" value="2"/>
</dbReference>
<dbReference type="Gene3D" id="3.40.50.620">
    <property type="entry name" value="HUPs"/>
    <property type="match status" value="1"/>
</dbReference>
<evidence type="ECO:0000256" key="1">
    <source>
        <dbReference type="ARBA" id="ARBA00003314"/>
    </source>
</evidence>
<dbReference type="NCBIfam" id="TIGR00399">
    <property type="entry name" value="metG_C_term"/>
    <property type="match status" value="1"/>
</dbReference>
<dbReference type="NCBIfam" id="TIGR00398">
    <property type="entry name" value="metG"/>
    <property type="match status" value="1"/>
</dbReference>
<dbReference type="GO" id="GO:0005737">
    <property type="term" value="C:cytoplasm"/>
    <property type="evidence" value="ECO:0007669"/>
    <property type="project" value="UniProtKB-SubCell"/>
</dbReference>
<dbReference type="InterPro" id="IPR033911">
    <property type="entry name" value="MetRS_core"/>
</dbReference>
<dbReference type="PANTHER" id="PTHR43326">
    <property type="entry name" value="METHIONYL-TRNA SYNTHETASE"/>
    <property type="match status" value="1"/>
</dbReference>
<evidence type="ECO:0000256" key="3">
    <source>
        <dbReference type="ARBA" id="ARBA00011738"/>
    </source>
</evidence>
<dbReference type="GO" id="GO:0046872">
    <property type="term" value="F:metal ion binding"/>
    <property type="evidence" value="ECO:0007669"/>
    <property type="project" value="UniProtKB-KW"/>
</dbReference>
<dbReference type="InterPro" id="IPR012340">
    <property type="entry name" value="NA-bd_OB-fold"/>
</dbReference>
<evidence type="ECO:0000256" key="2">
    <source>
        <dbReference type="ARBA" id="ARBA00004496"/>
    </source>
</evidence>
<gene>
    <name evidence="13" type="primary">metG</name>
    <name evidence="16" type="ORF">SAMN04488082_101132</name>
</gene>
<dbReference type="HAMAP" id="MF_01228">
    <property type="entry name" value="Met_tRNA_synth_type2"/>
    <property type="match status" value="1"/>
</dbReference>
<feature type="domain" description="TRNA-binding" evidence="15">
    <location>
        <begin position="547"/>
        <end position="648"/>
    </location>
</feature>
<evidence type="ECO:0000256" key="8">
    <source>
        <dbReference type="ARBA" id="ARBA00022840"/>
    </source>
</evidence>
<proteinExistence type="inferred from homology"/>
<dbReference type="GO" id="GO:0006431">
    <property type="term" value="P:methionyl-tRNA aminoacylation"/>
    <property type="evidence" value="ECO:0007669"/>
    <property type="project" value="UniProtKB-UniRule"/>
</dbReference>
<comment type="subunit">
    <text evidence="3 13">Homodimer.</text>
</comment>
<keyword evidence="10 13" id="KW-0648">Protein biosynthesis</keyword>
<comment type="catalytic activity">
    <reaction evidence="12 13">
        <text>tRNA(Met) + L-methionine + ATP = L-methionyl-tRNA(Met) + AMP + diphosphate</text>
        <dbReference type="Rhea" id="RHEA:13481"/>
        <dbReference type="Rhea" id="RHEA-COMP:9667"/>
        <dbReference type="Rhea" id="RHEA-COMP:9698"/>
        <dbReference type="ChEBI" id="CHEBI:30616"/>
        <dbReference type="ChEBI" id="CHEBI:33019"/>
        <dbReference type="ChEBI" id="CHEBI:57844"/>
        <dbReference type="ChEBI" id="CHEBI:78442"/>
        <dbReference type="ChEBI" id="CHEBI:78530"/>
        <dbReference type="ChEBI" id="CHEBI:456215"/>
        <dbReference type="EC" id="6.1.1.10"/>
    </reaction>
</comment>
<comment type="similarity">
    <text evidence="13">Belongs to the class-I aminoacyl-tRNA synthetase family. MetG type 2A subfamily.</text>
</comment>
<evidence type="ECO:0000256" key="14">
    <source>
        <dbReference type="SAM" id="MobiDB-lite"/>
    </source>
</evidence>
<dbReference type="InterPro" id="IPR009080">
    <property type="entry name" value="tRNAsynth_Ia_anticodon-bd"/>
</dbReference>
<comment type="subcellular location">
    <subcellularLocation>
        <location evidence="2 13">Cytoplasm</location>
    </subcellularLocation>
</comment>
<dbReference type="InterPro" id="IPR004495">
    <property type="entry name" value="Met-tRNA-synth_bsu_C"/>
</dbReference>
<comment type="function">
    <text evidence="1 13">Is required not only for elongation of protein synthesis but also for the initiation of all mRNA translation through initiator tRNA(fMet) aminoacylation.</text>
</comment>
<evidence type="ECO:0000256" key="5">
    <source>
        <dbReference type="ARBA" id="ARBA00022555"/>
    </source>
</evidence>
<feature type="binding site" evidence="13">
    <location>
        <position position="143"/>
    </location>
    <ligand>
        <name>Zn(2+)</name>
        <dbReference type="ChEBI" id="CHEBI:29105"/>
    </ligand>
</feature>
<dbReference type="GO" id="GO:0005524">
    <property type="term" value="F:ATP binding"/>
    <property type="evidence" value="ECO:0007669"/>
    <property type="project" value="UniProtKB-UniRule"/>
</dbReference>
<evidence type="ECO:0000313" key="17">
    <source>
        <dbReference type="Proteomes" id="UP000198635"/>
    </source>
</evidence>
<evidence type="ECO:0000256" key="4">
    <source>
        <dbReference type="ARBA" id="ARBA00022490"/>
    </source>
</evidence>
<protein>
    <recommendedName>
        <fullName evidence="13">Methionine--tRNA ligase</fullName>
        <ecNumber evidence="13">6.1.1.10</ecNumber>
    </recommendedName>
    <alternativeName>
        <fullName evidence="13">Methionyl-tRNA synthetase</fullName>
        <shortName evidence="13">MetRS</shortName>
    </alternativeName>
</protein>
<evidence type="ECO:0000256" key="6">
    <source>
        <dbReference type="ARBA" id="ARBA00022598"/>
    </source>
</evidence>
<comment type="cofactor">
    <cofactor evidence="13">
        <name>Zn(2+)</name>
        <dbReference type="ChEBI" id="CHEBI:29105"/>
    </cofactor>
    <text evidence="13">Binds 1 zinc ion per subunit.</text>
</comment>
<keyword evidence="6 13" id="KW-0436">Ligase</keyword>
<dbReference type="CDD" id="cd07957">
    <property type="entry name" value="Anticodon_Ia_Met"/>
    <property type="match status" value="1"/>
</dbReference>
<accession>A0A1I3N0P0</accession>
<dbReference type="InterPro" id="IPR023457">
    <property type="entry name" value="Met-tRNA_synth_2"/>
</dbReference>
<dbReference type="Pfam" id="PF19303">
    <property type="entry name" value="Anticodon_3"/>
    <property type="match status" value="1"/>
</dbReference>
<keyword evidence="13" id="KW-0479">Metal-binding</keyword>
<feature type="binding site" evidence="13">
    <location>
        <position position="126"/>
    </location>
    <ligand>
        <name>Zn(2+)</name>
        <dbReference type="ChEBI" id="CHEBI:29105"/>
    </ligand>
</feature>
<feature type="binding site" evidence="13">
    <location>
        <position position="146"/>
    </location>
    <ligand>
        <name>Zn(2+)</name>
        <dbReference type="ChEBI" id="CHEBI:29105"/>
    </ligand>
</feature>
<dbReference type="Gene3D" id="2.170.220.10">
    <property type="match status" value="1"/>
</dbReference>
<dbReference type="GO" id="GO:0000049">
    <property type="term" value="F:tRNA binding"/>
    <property type="evidence" value="ECO:0007669"/>
    <property type="project" value="UniProtKB-UniRule"/>
</dbReference>
<feature type="short sequence motif" description="'KMSKS' region" evidence="13">
    <location>
        <begin position="295"/>
        <end position="299"/>
    </location>
</feature>
<dbReference type="PANTHER" id="PTHR43326:SF1">
    <property type="entry name" value="METHIONINE--TRNA LIGASE, MITOCHONDRIAL"/>
    <property type="match status" value="1"/>
</dbReference>
<keyword evidence="13" id="KW-0862">Zinc</keyword>
<organism evidence="16 17">
    <name type="scientific">Desulfomicrobium apsheronum</name>
    <dbReference type="NCBI Taxonomy" id="52560"/>
    <lineage>
        <taxon>Bacteria</taxon>
        <taxon>Pseudomonadati</taxon>
        <taxon>Thermodesulfobacteriota</taxon>
        <taxon>Desulfovibrionia</taxon>
        <taxon>Desulfovibrionales</taxon>
        <taxon>Desulfomicrobiaceae</taxon>
        <taxon>Desulfomicrobium</taxon>
    </lineage>
</organism>
<dbReference type="OrthoDB" id="9810191at2"/>
<dbReference type="AlphaFoldDB" id="A0A1I3N0P0"/>
<feature type="region of interest" description="Disordered" evidence="14">
    <location>
        <begin position="511"/>
        <end position="532"/>
    </location>
</feature>
<dbReference type="STRING" id="52560.SAMN04488082_101132"/>
<evidence type="ECO:0000313" key="16">
    <source>
        <dbReference type="EMBL" id="SFJ02575.1"/>
    </source>
</evidence>
<comment type="caution">
    <text evidence="13">Lacks conserved residue(s) required for the propagation of feature annotation.</text>
</comment>
<dbReference type="InterPro" id="IPR015413">
    <property type="entry name" value="Methionyl/Leucyl_tRNA_Synth"/>
</dbReference>
<feature type="binding site" evidence="13">
    <location>
        <position position="129"/>
    </location>
    <ligand>
        <name>Zn(2+)</name>
        <dbReference type="ChEBI" id="CHEBI:29105"/>
    </ligand>
</feature>
<name>A0A1I3N0P0_9BACT</name>
<keyword evidence="9 13" id="KW-0694">RNA-binding</keyword>
<keyword evidence="7 13" id="KW-0547">Nucleotide-binding</keyword>
<dbReference type="Pfam" id="PF01588">
    <property type="entry name" value="tRNA_bind"/>
    <property type="match status" value="1"/>
</dbReference>
<dbReference type="PROSITE" id="PS50886">
    <property type="entry name" value="TRBD"/>
    <property type="match status" value="1"/>
</dbReference>
<dbReference type="InterPro" id="IPR002547">
    <property type="entry name" value="tRNA-bd_dom"/>
</dbReference>
<dbReference type="InterPro" id="IPR014758">
    <property type="entry name" value="Met-tRNA_synth"/>
</dbReference>
<dbReference type="Gene3D" id="2.40.50.140">
    <property type="entry name" value="Nucleic acid-binding proteins"/>
    <property type="match status" value="1"/>
</dbReference>
<dbReference type="PRINTS" id="PR01041">
    <property type="entry name" value="TRNASYNTHMET"/>
</dbReference>
<dbReference type="RefSeq" id="WP_092372224.1">
    <property type="nucleotide sequence ID" value="NZ_FORX01000001.1"/>
</dbReference>
<dbReference type="EC" id="6.1.1.10" evidence="13"/>
<reference evidence="17" key="1">
    <citation type="submission" date="2016-10" db="EMBL/GenBank/DDBJ databases">
        <authorList>
            <person name="Varghese N."/>
            <person name="Submissions S."/>
        </authorList>
    </citation>
    <scope>NUCLEOTIDE SEQUENCE [LARGE SCALE GENOMIC DNA]</scope>
    <source>
        <strain evidence="17">DSM 5918</strain>
    </source>
</reference>
<dbReference type="GO" id="GO:0004825">
    <property type="term" value="F:methionine-tRNA ligase activity"/>
    <property type="evidence" value="ECO:0007669"/>
    <property type="project" value="UniProtKB-UniRule"/>
</dbReference>
<dbReference type="NCBIfam" id="NF008900">
    <property type="entry name" value="PRK12267.1"/>
    <property type="match status" value="1"/>
</dbReference>
<keyword evidence="11 13" id="KW-0030">Aminoacyl-tRNA synthetase</keyword>
<dbReference type="FunFam" id="2.170.220.10:FF:000003">
    <property type="entry name" value="Methionine--tRNA ligase"/>
    <property type="match status" value="1"/>
</dbReference>
<dbReference type="FunFam" id="2.40.50.140:FF:000042">
    <property type="entry name" value="Methionine--tRNA ligase"/>
    <property type="match status" value="1"/>
</dbReference>
<dbReference type="EMBL" id="FORX01000001">
    <property type="protein sequence ID" value="SFJ02575.1"/>
    <property type="molecule type" value="Genomic_DNA"/>
</dbReference>
<keyword evidence="4 13" id="KW-0963">Cytoplasm</keyword>
<evidence type="ECO:0000256" key="10">
    <source>
        <dbReference type="ARBA" id="ARBA00022917"/>
    </source>
</evidence>
<feature type="short sequence motif" description="'HIGH' region" evidence="13">
    <location>
        <begin position="11"/>
        <end position="21"/>
    </location>
</feature>
<sequence>MKPFFISTPIYYVNARPHLGHGYTTIVADSVSRFHRLRGDATFFLTGTDEHGDKIVQAAEAAGQDPKAYSDTISQLFKDLWPVLEVTNDQFIRTTDLKHKACVRHVLQTVYDKGDIYFDEYGGHYCFGCERFYTDKELVDGKCPDHQTVPTFIKEKNYFFRMSKYLEPLREHIEANPDFIQPERYRNEVLSMLKEDLGDLCISRPKTRLTWGIELPFDSDFVTYVWFDALINYISALGYPDGEDFRKYWSGAHHLVAKDILKPHAIFWPTMLMSAGIPLYKGLRVHGYWTVNETKMSKSIGNVVAPLDMAQKYGLSAFRYFLLSEMSFGQDSSFSEDALVGRFNADLANDLGNLFSRSLSMTHKYFGGAVPECGELLDLDREVLEIGHNAMANYQSQFEHFQFSRALKSLWELVRHLNKYIDSSAPWTLYKNKDMNRLGTVLYVILEGMRKVAVHLWPVMPSTSETMLAQLGVKFNVEGTDLESETSSWFGLAPGTPVAERSNLFPRQDLEQREEKAAEPKKVKPAKEPKPEPKIAMACPECIEFEDFAKVDLRVGTVLEANPHPEADRLLVLKIDTADETPRQVVAGIAEFFKPEELVGRQVVVVANLKPRKLRGLVSQGMVLAVKKEGGLALLGPSSEVANGGKVS</sequence>
<dbReference type="Proteomes" id="UP000198635">
    <property type="component" value="Unassembled WGS sequence"/>
</dbReference>
<keyword evidence="5 13" id="KW-0820">tRNA-binding</keyword>
<dbReference type="SUPFAM" id="SSF50249">
    <property type="entry name" value="Nucleic acid-binding proteins"/>
    <property type="match status" value="1"/>
</dbReference>
<evidence type="ECO:0000256" key="7">
    <source>
        <dbReference type="ARBA" id="ARBA00022741"/>
    </source>
</evidence>
<keyword evidence="8 13" id="KW-0067">ATP-binding</keyword>
<evidence type="ECO:0000256" key="11">
    <source>
        <dbReference type="ARBA" id="ARBA00023146"/>
    </source>
</evidence>
<dbReference type="CDD" id="cd02800">
    <property type="entry name" value="tRNA_bind_EcMetRS_like"/>
    <property type="match status" value="1"/>
</dbReference>
<dbReference type="SUPFAM" id="SSF52374">
    <property type="entry name" value="Nucleotidylyl transferase"/>
    <property type="match status" value="1"/>
</dbReference>
<dbReference type="InterPro" id="IPR014729">
    <property type="entry name" value="Rossmann-like_a/b/a_fold"/>
</dbReference>
<evidence type="ECO:0000259" key="15">
    <source>
        <dbReference type="PROSITE" id="PS50886"/>
    </source>
</evidence>
<dbReference type="Gene3D" id="1.10.730.10">
    <property type="entry name" value="Isoleucyl-tRNA Synthetase, Domain 1"/>
    <property type="match status" value="1"/>
</dbReference>
<evidence type="ECO:0000256" key="13">
    <source>
        <dbReference type="HAMAP-Rule" id="MF_01228"/>
    </source>
</evidence>
<dbReference type="SUPFAM" id="SSF47323">
    <property type="entry name" value="Anticodon-binding domain of a subclass of class I aminoacyl-tRNA synthetases"/>
    <property type="match status" value="1"/>
</dbReference>
<evidence type="ECO:0000256" key="9">
    <source>
        <dbReference type="ARBA" id="ARBA00022884"/>
    </source>
</evidence>
<keyword evidence="17" id="KW-1185">Reference proteome</keyword>